<accession>A0AAX6DJ09</accession>
<keyword evidence="1" id="KW-0808">Transferase</keyword>
<evidence type="ECO:0000313" key="1">
    <source>
        <dbReference type="EMBL" id="KAJ6791725.1"/>
    </source>
</evidence>
<keyword evidence="3" id="KW-1185">Reference proteome</keyword>
<dbReference type="AlphaFoldDB" id="A0AAX6DJ09"/>
<proteinExistence type="predicted"/>
<reference evidence="1" key="1">
    <citation type="journal article" date="2023" name="GigaByte">
        <title>Genome assembly of the bearded iris, Iris pallida Lam.</title>
        <authorList>
            <person name="Bruccoleri R.E."/>
            <person name="Oakeley E.J."/>
            <person name="Faust A.M.E."/>
            <person name="Altorfer M."/>
            <person name="Dessus-Babus S."/>
            <person name="Burckhardt D."/>
            <person name="Oertli M."/>
            <person name="Naumann U."/>
            <person name="Petersen F."/>
            <person name="Wong J."/>
        </authorList>
    </citation>
    <scope>NUCLEOTIDE SEQUENCE</scope>
    <source>
        <strain evidence="1">GSM-AAB239-AS_SAM_17_03QT</strain>
    </source>
</reference>
<reference evidence="1" key="2">
    <citation type="submission" date="2023-04" db="EMBL/GenBank/DDBJ databases">
        <authorList>
            <person name="Bruccoleri R.E."/>
            <person name="Oakeley E.J."/>
            <person name="Faust A.-M."/>
            <person name="Dessus-Babus S."/>
            <person name="Altorfer M."/>
            <person name="Burckhardt D."/>
            <person name="Oertli M."/>
            <person name="Naumann U."/>
            <person name="Petersen F."/>
            <person name="Wong J."/>
        </authorList>
    </citation>
    <scope>NUCLEOTIDE SEQUENCE</scope>
    <source>
        <strain evidence="1">GSM-AAB239-AS_SAM_17_03QT</strain>
        <tissue evidence="1">Leaf</tissue>
    </source>
</reference>
<dbReference type="EMBL" id="JANAVB010044218">
    <property type="protein sequence ID" value="KAJ6791725.1"/>
    <property type="molecule type" value="Genomic_DNA"/>
</dbReference>
<keyword evidence="1" id="KW-0418">Kinase</keyword>
<evidence type="ECO:0000313" key="2">
    <source>
        <dbReference type="EMBL" id="KAJ6812834.1"/>
    </source>
</evidence>
<sequence>MDFGYYIKYLDFGRRPYRSMGPNEIGFVRTLRH</sequence>
<dbReference type="EMBL" id="JANAVB010030817">
    <property type="protein sequence ID" value="KAJ6812834.1"/>
    <property type="molecule type" value="Genomic_DNA"/>
</dbReference>
<dbReference type="Proteomes" id="UP001140949">
    <property type="component" value="Unassembled WGS sequence"/>
</dbReference>
<keyword evidence="1" id="KW-0675">Receptor</keyword>
<protein>
    <submittedName>
        <fullName evidence="1">Proline-rich receptor-like protein kinase PERK2</fullName>
    </submittedName>
</protein>
<dbReference type="GO" id="GO:0016301">
    <property type="term" value="F:kinase activity"/>
    <property type="evidence" value="ECO:0007669"/>
    <property type="project" value="UniProtKB-KW"/>
</dbReference>
<organism evidence="1 3">
    <name type="scientific">Iris pallida</name>
    <name type="common">Sweet iris</name>
    <dbReference type="NCBI Taxonomy" id="29817"/>
    <lineage>
        <taxon>Eukaryota</taxon>
        <taxon>Viridiplantae</taxon>
        <taxon>Streptophyta</taxon>
        <taxon>Embryophyta</taxon>
        <taxon>Tracheophyta</taxon>
        <taxon>Spermatophyta</taxon>
        <taxon>Magnoliopsida</taxon>
        <taxon>Liliopsida</taxon>
        <taxon>Asparagales</taxon>
        <taxon>Iridaceae</taxon>
        <taxon>Iridoideae</taxon>
        <taxon>Irideae</taxon>
        <taxon>Iris</taxon>
    </lineage>
</organism>
<gene>
    <name evidence="2" type="ORF">M6B38_145860</name>
    <name evidence="1" type="ORF">M6B38_240995</name>
</gene>
<evidence type="ECO:0000313" key="3">
    <source>
        <dbReference type="Proteomes" id="UP001140949"/>
    </source>
</evidence>
<comment type="caution">
    <text evidence="1">The sequence shown here is derived from an EMBL/GenBank/DDBJ whole genome shotgun (WGS) entry which is preliminary data.</text>
</comment>
<name>A0AAX6DJ09_IRIPA</name>